<dbReference type="Proteomes" id="UP001378592">
    <property type="component" value="Unassembled WGS sequence"/>
</dbReference>
<evidence type="ECO:0000256" key="9">
    <source>
        <dbReference type="ARBA" id="ARBA00045905"/>
    </source>
</evidence>
<keyword evidence="4 10" id="KW-0812">Transmembrane</keyword>
<evidence type="ECO:0000256" key="8">
    <source>
        <dbReference type="ARBA" id="ARBA00023136"/>
    </source>
</evidence>
<evidence type="ECO:0000313" key="12">
    <source>
        <dbReference type="Proteomes" id="UP001378592"/>
    </source>
</evidence>
<feature type="transmembrane region" description="Helical" evidence="10">
    <location>
        <begin position="75"/>
        <end position="95"/>
    </location>
</feature>
<dbReference type="PANTHER" id="PTHR13141">
    <property type="entry name" value="TRANSMEMBRANE PROTEIN 242"/>
    <property type="match status" value="1"/>
</dbReference>
<proteinExistence type="inferred from homology"/>
<evidence type="ECO:0000256" key="2">
    <source>
        <dbReference type="ARBA" id="ARBA00007570"/>
    </source>
</evidence>
<evidence type="ECO:0000256" key="10">
    <source>
        <dbReference type="SAM" id="Phobius"/>
    </source>
</evidence>
<dbReference type="Pfam" id="PF07096">
    <property type="entry name" value="DUF1358"/>
    <property type="match status" value="1"/>
</dbReference>
<dbReference type="PANTHER" id="PTHR13141:SF4">
    <property type="entry name" value="TRANSMEMBRANE PROTEIN 242"/>
    <property type="match status" value="1"/>
</dbReference>
<dbReference type="GO" id="GO:0005743">
    <property type="term" value="C:mitochondrial inner membrane"/>
    <property type="evidence" value="ECO:0007669"/>
    <property type="project" value="UniProtKB-SubCell"/>
</dbReference>
<dbReference type="InterPro" id="IPR009792">
    <property type="entry name" value="TMEM242"/>
</dbReference>
<keyword evidence="7" id="KW-0496">Mitochondrion</keyword>
<keyword evidence="12" id="KW-1185">Reference proteome</keyword>
<comment type="subcellular location">
    <subcellularLocation>
        <location evidence="1">Mitochondrion inner membrane</location>
        <topology evidence="1">Multi-pass membrane protein</topology>
    </subcellularLocation>
</comment>
<evidence type="ECO:0000256" key="7">
    <source>
        <dbReference type="ARBA" id="ARBA00023128"/>
    </source>
</evidence>
<evidence type="ECO:0000256" key="1">
    <source>
        <dbReference type="ARBA" id="ARBA00004448"/>
    </source>
</evidence>
<accession>A0AAN9VPU3</accession>
<evidence type="ECO:0000256" key="3">
    <source>
        <dbReference type="ARBA" id="ARBA00013934"/>
    </source>
</evidence>
<keyword evidence="5" id="KW-0999">Mitochondrion inner membrane</keyword>
<reference evidence="11 12" key="1">
    <citation type="submission" date="2024-03" db="EMBL/GenBank/DDBJ databases">
        <title>The genome assembly and annotation of the cricket Gryllus longicercus Weissman &amp; Gray.</title>
        <authorList>
            <person name="Szrajer S."/>
            <person name="Gray D."/>
            <person name="Ylla G."/>
        </authorList>
    </citation>
    <scope>NUCLEOTIDE SEQUENCE [LARGE SCALE GENOMIC DNA]</scope>
    <source>
        <strain evidence="11">DAG 2021-001</strain>
        <tissue evidence="11">Whole body minus gut</tissue>
    </source>
</reference>
<protein>
    <recommendedName>
        <fullName evidence="3">Transmembrane protein 242</fullName>
    </recommendedName>
</protein>
<keyword evidence="8 10" id="KW-0472">Membrane</keyword>
<gene>
    <name evidence="11" type="ORF">R5R35_008900</name>
</gene>
<evidence type="ECO:0000256" key="6">
    <source>
        <dbReference type="ARBA" id="ARBA00022989"/>
    </source>
</evidence>
<evidence type="ECO:0000256" key="4">
    <source>
        <dbReference type="ARBA" id="ARBA00022692"/>
    </source>
</evidence>
<comment type="caution">
    <text evidence="11">The sequence shown here is derived from an EMBL/GenBank/DDBJ whole genome shotgun (WGS) entry which is preliminary data.</text>
</comment>
<evidence type="ECO:0000313" key="11">
    <source>
        <dbReference type="EMBL" id="KAK7867351.1"/>
    </source>
</evidence>
<evidence type="ECO:0000256" key="5">
    <source>
        <dbReference type="ARBA" id="ARBA00022792"/>
    </source>
</evidence>
<feature type="transmembrane region" description="Helical" evidence="10">
    <location>
        <begin position="24"/>
        <end position="47"/>
    </location>
</feature>
<name>A0AAN9VPU3_9ORTH</name>
<dbReference type="EMBL" id="JAZDUA010000121">
    <property type="protein sequence ID" value="KAK7867351.1"/>
    <property type="molecule type" value="Genomic_DNA"/>
</dbReference>
<sequence>MTENRADFDVEQKKNQEFSFKLKAGVFLASVGGVSAVVGFGTALAAARRREAHGAARAALATAAPSDGALLALRALAWGTAYAVGGVGLLCFGVWKLSGANDLKEFRSTMGSVLPRIPKKESSGRTEFEGLTDLLKYIISESENKKSKE</sequence>
<comment type="similarity">
    <text evidence="2">Belongs to the TMEM242 family.</text>
</comment>
<comment type="function">
    <text evidence="9">Scaffold protein that participates in the c-ring assembly of mitochondrial ATP synthase (F(1)F(0) ATP synthase or complex V) by facilitating the membrane insertion and oligomer formation of the subunit c/ATP5MC3. Participates in the incorporation of the c-ring into vestigial complexes. Additionally influences the incorporation of subunits MT-ATP6, MT-ATP8, ATP5MJ, and ATP5MK in the ATP synthase.</text>
</comment>
<organism evidence="11 12">
    <name type="scientific">Gryllus longicercus</name>
    <dbReference type="NCBI Taxonomy" id="2509291"/>
    <lineage>
        <taxon>Eukaryota</taxon>
        <taxon>Metazoa</taxon>
        <taxon>Ecdysozoa</taxon>
        <taxon>Arthropoda</taxon>
        <taxon>Hexapoda</taxon>
        <taxon>Insecta</taxon>
        <taxon>Pterygota</taxon>
        <taxon>Neoptera</taxon>
        <taxon>Polyneoptera</taxon>
        <taxon>Orthoptera</taxon>
        <taxon>Ensifera</taxon>
        <taxon>Gryllidea</taxon>
        <taxon>Grylloidea</taxon>
        <taxon>Gryllidae</taxon>
        <taxon>Gryllinae</taxon>
        <taxon>Gryllus</taxon>
    </lineage>
</organism>
<keyword evidence="6 10" id="KW-1133">Transmembrane helix</keyword>
<dbReference type="AlphaFoldDB" id="A0AAN9VPU3"/>